<feature type="compositionally biased region" description="Low complexity" evidence="1">
    <location>
        <begin position="1"/>
        <end position="16"/>
    </location>
</feature>
<dbReference type="Proteomes" id="UP001500994">
    <property type="component" value="Unassembled WGS sequence"/>
</dbReference>
<gene>
    <name evidence="2" type="ORF">GCM10009864_60050</name>
</gene>
<evidence type="ECO:0000256" key="1">
    <source>
        <dbReference type="SAM" id="MobiDB-lite"/>
    </source>
</evidence>
<feature type="region of interest" description="Disordered" evidence="1">
    <location>
        <begin position="1"/>
        <end position="43"/>
    </location>
</feature>
<dbReference type="EMBL" id="BAAARK010000024">
    <property type="protein sequence ID" value="GAA2679718.1"/>
    <property type="molecule type" value="Genomic_DNA"/>
</dbReference>
<organism evidence="2 3">
    <name type="scientific">Streptomyces lunalinharesii</name>
    <dbReference type="NCBI Taxonomy" id="333384"/>
    <lineage>
        <taxon>Bacteria</taxon>
        <taxon>Bacillati</taxon>
        <taxon>Actinomycetota</taxon>
        <taxon>Actinomycetes</taxon>
        <taxon>Kitasatosporales</taxon>
        <taxon>Streptomycetaceae</taxon>
        <taxon>Streptomyces</taxon>
    </lineage>
</organism>
<evidence type="ECO:0000313" key="3">
    <source>
        <dbReference type="Proteomes" id="UP001500994"/>
    </source>
</evidence>
<proteinExistence type="predicted"/>
<evidence type="ECO:0000313" key="2">
    <source>
        <dbReference type="EMBL" id="GAA2679718.1"/>
    </source>
</evidence>
<protein>
    <submittedName>
        <fullName evidence="2">Uncharacterized protein</fullName>
    </submittedName>
</protein>
<name>A0ABN3SL47_9ACTN</name>
<keyword evidence="3" id="KW-1185">Reference proteome</keyword>
<reference evidence="2 3" key="1">
    <citation type="journal article" date="2019" name="Int. J. Syst. Evol. Microbiol.">
        <title>The Global Catalogue of Microorganisms (GCM) 10K type strain sequencing project: providing services to taxonomists for standard genome sequencing and annotation.</title>
        <authorList>
            <consortium name="The Broad Institute Genomics Platform"/>
            <consortium name="The Broad Institute Genome Sequencing Center for Infectious Disease"/>
            <person name="Wu L."/>
            <person name="Ma J."/>
        </authorList>
    </citation>
    <scope>NUCLEOTIDE SEQUENCE [LARGE SCALE GENOMIC DNA]</scope>
    <source>
        <strain evidence="2 3">JCM 16374</strain>
    </source>
</reference>
<accession>A0ABN3SL47</accession>
<sequence>MQVELPQQPAGVVGPVVDHDPASGEGLGEAGEDLGEGGRVVDHGVGDAVNRRRLSRDRLARQIAREEQQRRALEDFAGRWRAAGGEQS</sequence>
<comment type="caution">
    <text evidence="2">The sequence shown here is derived from an EMBL/GenBank/DDBJ whole genome shotgun (WGS) entry which is preliminary data.</text>
</comment>